<protein>
    <submittedName>
        <fullName evidence="1">Uncharacterized protein</fullName>
    </submittedName>
</protein>
<sequence length="21" mass="2308">MESNGKIVMVTFLTLGLVIKN</sequence>
<evidence type="ECO:0000313" key="1">
    <source>
        <dbReference type="EMBL" id="EAZ93351.1"/>
    </source>
</evidence>
<accession>A3IHR9</accession>
<reference evidence="1 2" key="1">
    <citation type="submission" date="2007-03" db="EMBL/GenBank/DDBJ databases">
        <authorList>
            <person name="Stal L."/>
            <person name="Ferriera S."/>
            <person name="Johnson J."/>
            <person name="Kravitz S."/>
            <person name="Beeson K."/>
            <person name="Sutton G."/>
            <person name="Rogers Y.-H."/>
            <person name="Friedman R."/>
            <person name="Frazier M."/>
            <person name="Venter J.C."/>
        </authorList>
    </citation>
    <scope>NUCLEOTIDE SEQUENCE [LARGE SCALE GENOMIC DNA]</scope>
    <source>
        <strain evidence="1 2">CCY0110</strain>
    </source>
</reference>
<evidence type="ECO:0000313" key="2">
    <source>
        <dbReference type="Proteomes" id="UP000003781"/>
    </source>
</evidence>
<keyword evidence="2" id="KW-1185">Reference proteome</keyword>
<proteinExistence type="predicted"/>
<comment type="caution">
    <text evidence="1">The sequence shown here is derived from an EMBL/GenBank/DDBJ whole genome shotgun (WGS) entry which is preliminary data.</text>
</comment>
<gene>
    <name evidence="1" type="ORF">CY0110_16187</name>
</gene>
<dbReference type="EMBL" id="AAXW01000002">
    <property type="protein sequence ID" value="EAZ93351.1"/>
    <property type="molecule type" value="Genomic_DNA"/>
</dbReference>
<organism evidence="1 2">
    <name type="scientific">Crocosphaera chwakensis CCY0110</name>
    <dbReference type="NCBI Taxonomy" id="391612"/>
    <lineage>
        <taxon>Bacteria</taxon>
        <taxon>Bacillati</taxon>
        <taxon>Cyanobacteriota</taxon>
        <taxon>Cyanophyceae</taxon>
        <taxon>Oscillatoriophycideae</taxon>
        <taxon>Chroococcales</taxon>
        <taxon>Aphanothecaceae</taxon>
        <taxon>Crocosphaera</taxon>
        <taxon>Crocosphaera chwakensis</taxon>
    </lineage>
</organism>
<name>A3IHR9_9CHRO</name>
<dbReference type="Proteomes" id="UP000003781">
    <property type="component" value="Unassembled WGS sequence"/>
</dbReference>
<dbReference type="AlphaFoldDB" id="A3IHR9"/>